<keyword evidence="1" id="KW-0472">Membrane</keyword>
<dbReference type="Proteomes" id="UP000231019">
    <property type="component" value="Unassembled WGS sequence"/>
</dbReference>
<feature type="transmembrane region" description="Helical" evidence="1">
    <location>
        <begin position="130"/>
        <end position="151"/>
    </location>
</feature>
<feature type="transmembrane region" description="Helical" evidence="1">
    <location>
        <begin position="57"/>
        <end position="77"/>
    </location>
</feature>
<dbReference type="EMBL" id="PFFQ01000012">
    <property type="protein sequence ID" value="PIW18651.1"/>
    <property type="molecule type" value="Genomic_DNA"/>
</dbReference>
<feature type="transmembrane region" description="Helical" evidence="1">
    <location>
        <begin position="89"/>
        <end position="110"/>
    </location>
</feature>
<evidence type="ECO:0000313" key="3">
    <source>
        <dbReference type="Proteomes" id="UP000231019"/>
    </source>
</evidence>
<feature type="transmembrane region" description="Helical" evidence="1">
    <location>
        <begin position="204"/>
        <end position="230"/>
    </location>
</feature>
<keyword evidence="1" id="KW-1003">Cell membrane</keyword>
<proteinExistence type="inferred from homology"/>
<keyword evidence="1" id="KW-0813">Transport</keyword>
<dbReference type="Pfam" id="PF02592">
    <property type="entry name" value="Vut_1"/>
    <property type="match status" value="1"/>
</dbReference>
<gene>
    <name evidence="2" type="ORF">COW36_04985</name>
</gene>
<feature type="transmembrane region" description="Helical" evidence="1">
    <location>
        <begin position="172"/>
        <end position="198"/>
    </location>
</feature>
<dbReference type="InterPro" id="IPR003744">
    <property type="entry name" value="YhhQ"/>
</dbReference>
<keyword evidence="1" id="KW-1133">Transmembrane helix</keyword>
<name>A0A2M7G9D3_9BACT</name>
<organism evidence="2 3">
    <name type="scientific">bacterium (Candidatus Blackallbacteria) CG17_big_fil_post_rev_8_21_14_2_50_48_46</name>
    <dbReference type="NCBI Taxonomy" id="2014261"/>
    <lineage>
        <taxon>Bacteria</taxon>
        <taxon>Candidatus Blackallbacteria</taxon>
    </lineage>
</organism>
<dbReference type="AlphaFoldDB" id="A0A2M7G9D3"/>
<feature type="transmembrane region" description="Helical" evidence="1">
    <location>
        <begin position="12"/>
        <end position="37"/>
    </location>
</feature>
<comment type="caution">
    <text evidence="2">The sequence shown here is derived from an EMBL/GenBank/DDBJ whole genome shotgun (WGS) entry which is preliminary data.</text>
</comment>
<dbReference type="HAMAP" id="MF_02088">
    <property type="entry name" value="Q_prec_transport"/>
    <property type="match status" value="1"/>
</dbReference>
<dbReference type="PANTHER" id="PTHR34300">
    <property type="entry name" value="QUEUOSINE PRECURSOR TRANSPORTER-RELATED"/>
    <property type="match status" value="1"/>
</dbReference>
<keyword evidence="1" id="KW-0812">Transmembrane</keyword>
<reference evidence="2 3" key="1">
    <citation type="submission" date="2017-09" db="EMBL/GenBank/DDBJ databases">
        <title>Depth-based differentiation of microbial function through sediment-hosted aquifers and enrichment of novel symbionts in the deep terrestrial subsurface.</title>
        <authorList>
            <person name="Probst A.J."/>
            <person name="Ladd B."/>
            <person name="Jarett J.K."/>
            <person name="Geller-Mcgrath D.E."/>
            <person name="Sieber C.M."/>
            <person name="Emerson J.B."/>
            <person name="Anantharaman K."/>
            <person name="Thomas B.C."/>
            <person name="Malmstrom R."/>
            <person name="Stieglmeier M."/>
            <person name="Klingl A."/>
            <person name="Woyke T."/>
            <person name="Ryan C.M."/>
            <person name="Banfield J.F."/>
        </authorList>
    </citation>
    <scope>NUCLEOTIDE SEQUENCE [LARGE SCALE GENOMIC DNA]</scope>
    <source>
        <strain evidence="2">CG17_big_fil_post_rev_8_21_14_2_50_48_46</strain>
    </source>
</reference>
<dbReference type="PANTHER" id="PTHR34300:SF2">
    <property type="entry name" value="QUEUOSINE PRECURSOR TRANSPORTER-RELATED"/>
    <property type="match status" value="1"/>
</dbReference>
<accession>A0A2M7G9D3</accession>
<evidence type="ECO:0000256" key="1">
    <source>
        <dbReference type="HAMAP-Rule" id="MF_02088"/>
    </source>
</evidence>
<dbReference type="GO" id="GO:0005886">
    <property type="term" value="C:plasma membrane"/>
    <property type="evidence" value="ECO:0007669"/>
    <property type="project" value="UniProtKB-SubCell"/>
</dbReference>
<dbReference type="GO" id="GO:0022857">
    <property type="term" value="F:transmembrane transporter activity"/>
    <property type="evidence" value="ECO:0007669"/>
    <property type="project" value="UniProtKB-UniRule"/>
</dbReference>
<dbReference type="NCBIfam" id="TIGR00697">
    <property type="entry name" value="queuosine precursor transporter"/>
    <property type="match status" value="1"/>
</dbReference>
<comment type="similarity">
    <text evidence="1">Belongs to the vitamin uptake transporter (VUT/ECF) (TC 2.A.88) family. Q precursor transporter subfamily.</text>
</comment>
<comment type="function">
    <text evidence="1">Involved in the import of queuosine (Q) precursors, required for Q precursor salvage.</text>
</comment>
<comment type="subcellular location">
    <subcellularLocation>
        <location evidence="1">Cell membrane</location>
        <topology evidence="1">Multi-pass membrane protein</topology>
    </subcellularLocation>
</comment>
<evidence type="ECO:0000313" key="2">
    <source>
        <dbReference type="EMBL" id="PIW18651.1"/>
    </source>
</evidence>
<sequence>MIHAIVRDRSTVLFLLLSCFFVTNALIAEFIGVKIFSLEQTLGLQPVNFTLLGQSGLAFNLTAGVLLWPFVFVFTDLINEYYGKKAVSFLSWMTAGLVFYAFAMFYLGMHLPPAGFWPGSSKLVPDMNKAFQAVFGQGLWIIMGSMVAFLLGQLLDITVFQLLKHRTGEKALWLRATGSTLVSQWVDSFVVLFIAFYLGAGWSFQLVLAIGLVNYVYKVLCALVMIPVIYGVHFAMDHYLGHEVALKMRASALHPVDE</sequence>
<protein>
    <recommendedName>
        <fullName evidence="1">Probable queuosine precursor transporter</fullName>
        <shortName evidence="1">Q precursor transporter</shortName>
    </recommendedName>
</protein>